<accession>A0AAN8FUI8</accession>
<dbReference type="EMBL" id="WIXE01000743">
    <property type="protein sequence ID" value="KAK5986306.1"/>
    <property type="molecule type" value="Genomic_DNA"/>
</dbReference>
<feature type="domain" description="AB hydrolase-1" evidence="3">
    <location>
        <begin position="1"/>
        <end position="61"/>
    </location>
</feature>
<evidence type="ECO:0000259" key="3">
    <source>
        <dbReference type="Pfam" id="PF00561"/>
    </source>
</evidence>
<dbReference type="Proteomes" id="UP001331761">
    <property type="component" value="Unassembled WGS sequence"/>
</dbReference>
<name>A0AAN8FUI8_TRICO</name>
<dbReference type="GO" id="GO:0004301">
    <property type="term" value="F:epoxide hydrolase activity"/>
    <property type="evidence" value="ECO:0007669"/>
    <property type="project" value="TreeGrafter"/>
</dbReference>
<reference evidence="4 5" key="1">
    <citation type="submission" date="2019-10" db="EMBL/GenBank/DDBJ databases">
        <title>Assembly and Annotation for the nematode Trichostrongylus colubriformis.</title>
        <authorList>
            <person name="Martin J."/>
        </authorList>
    </citation>
    <scope>NUCLEOTIDE SEQUENCE [LARGE SCALE GENOMIC DNA]</scope>
    <source>
        <strain evidence="4">G859</strain>
        <tissue evidence="4">Whole worm</tissue>
    </source>
</reference>
<feature type="non-terminal residue" evidence="4">
    <location>
        <position position="109"/>
    </location>
</feature>
<comment type="caution">
    <text evidence="4">The sequence shown here is derived from an EMBL/GenBank/DDBJ whole genome shotgun (WGS) entry which is preliminary data.</text>
</comment>
<organism evidence="4 5">
    <name type="scientific">Trichostrongylus colubriformis</name>
    <name type="common">Black scour worm</name>
    <dbReference type="NCBI Taxonomy" id="6319"/>
    <lineage>
        <taxon>Eukaryota</taxon>
        <taxon>Metazoa</taxon>
        <taxon>Ecdysozoa</taxon>
        <taxon>Nematoda</taxon>
        <taxon>Chromadorea</taxon>
        <taxon>Rhabditida</taxon>
        <taxon>Rhabditina</taxon>
        <taxon>Rhabditomorpha</taxon>
        <taxon>Strongyloidea</taxon>
        <taxon>Trichostrongylidae</taxon>
        <taxon>Trichostrongylus</taxon>
    </lineage>
</organism>
<keyword evidence="2 4" id="KW-0378">Hydrolase</keyword>
<dbReference type="GO" id="GO:0097176">
    <property type="term" value="P:epoxide metabolic process"/>
    <property type="evidence" value="ECO:0007669"/>
    <property type="project" value="TreeGrafter"/>
</dbReference>
<dbReference type="AlphaFoldDB" id="A0AAN8FUI8"/>
<proteinExistence type="inferred from homology"/>
<evidence type="ECO:0000256" key="1">
    <source>
        <dbReference type="ARBA" id="ARBA00010088"/>
    </source>
</evidence>
<dbReference type="SUPFAM" id="SSF53474">
    <property type="entry name" value="alpha/beta-Hydrolases"/>
    <property type="match status" value="1"/>
</dbReference>
<evidence type="ECO:0000313" key="4">
    <source>
        <dbReference type="EMBL" id="KAK5986306.1"/>
    </source>
</evidence>
<dbReference type="InterPro" id="IPR029058">
    <property type="entry name" value="AB_hydrolase_fold"/>
</dbReference>
<gene>
    <name evidence="4" type="ORF">GCK32_019897</name>
</gene>
<dbReference type="Gene3D" id="3.40.50.1820">
    <property type="entry name" value="alpha/beta hydrolase"/>
    <property type="match status" value="1"/>
</dbReference>
<dbReference type="InterPro" id="IPR000073">
    <property type="entry name" value="AB_hydrolase_1"/>
</dbReference>
<dbReference type="PANTHER" id="PTHR21661:SF35">
    <property type="entry name" value="EPOXIDE HYDROLASE"/>
    <property type="match status" value="1"/>
</dbReference>
<dbReference type="PANTHER" id="PTHR21661">
    <property type="entry name" value="EPOXIDE HYDROLASE 1-RELATED"/>
    <property type="match status" value="1"/>
</dbReference>
<evidence type="ECO:0000313" key="5">
    <source>
        <dbReference type="Proteomes" id="UP001331761"/>
    </source>
</evidence>
<keyword evidence="5" id="KW-1185">Reference proteome</keyword>
<protein>
    <submittedName>
        <fullName evidence="4">Juvenile hormone epoxide hydrolase</fullName>
    </submittedName>
</protein>
<evidence type="ECO:0000256" key="2">
    <source>
        <dbReference type="ARBA" id="ARBA00022801"/>
    </source>
</evidence>
<sequence>MFRKLMERLGMKKFYLQGGDWGSLITSNLAKIYPSQVFGLHLNMIGVMPGSSLRATALDIIGSWIPKWLFSSPTHHNHNFFAKFMAIVVESGYMHLQATKPDTVGWLIF</sequence>
<comment type="similarity">
    <text evidence="1">Belongs to the peptidase S33 family.</text>
</comment>
<dbReference type="Pfam" id="PF00561">
    <property type="entry name" value="Abhydrolase_1"/>
    <property type="match status" value="1"/>
</dbReference>